<dbReference type="Proteomes" id="UP000023152">
    <property type="component" value="Unassembled WGS sequence"/>
</dbReference>
<comment type="caution">
    <text evidence="2">The sequence shown here is derived from an EMBL/GenBank/DDBJ whole genome shotgun (WGS) entry which is preliminary data.</text>
</comment>
<sequence length="359" mass="43306">MYFMSYKIMILPNSARRHTRPNKILPSNIRCELWTNEIYNNLKGVLAAHSNFRVGIAAKADKLMLDYFIYQDKEQKDEMSDLLLEIWRRIMEEVESMLVNDNKSQIMSKMCEIMFSIMTRYEWDLIHIKHWVYNDEYQPMTTQGWNRKMQRYHKQFEHAVVKLCILYHTLELCKSCIYIYIHTYIYVYIELVYFYNNKKNKNKNKKIQMKRKVLEWIDEEKELDAGRCQFAVNVLGLACMKIHPLHKQIMTQILKEWERQVSLAKLERYNFLIQYFSEDGKAPVSWQQDFELESAHGQERIHTLELFFSQENPSCFMDAWKCFASDNIDVCLLIGCIPLFVCLFVCKKKKQTKRHTFYK</sequence>
<evidence type="ECO:0000313" key="2">
    <source>
        <dbReference type="EMBL" id="ETO29014.1"/>
    </source>
</evidence>
<dbReference type="EMBL" id="ASPP01006314">
    <property type="protein sequence ID" value="ETO29014.1"/>
    <property type="molecule type" value="Genomic_DNA"/>
</dbReference>
<proteinExistence type="predicted"/>
<gene>
    <name evidence="2" type="ORF">RFI_08110</name>
</gene>
<organism evidence="2 3">
    <name type="scientific">Reticulomyxa filosa</name>
    <dbReference type="NCBI Taxonomy" id="46433"/>
    <lineage>
        <taxon>Eukaryota</taxon>
        <taxon>Sar</taxon>
        <taxon>Rhizaria</taxon>
        <taxon>Retaria</taxon>
        <taxon>Foraminifera</taxon>
        <taxon>Monothalamids</taxon>
        <taxon>Reticulomyxidae</taxon>
        <taxon>Reticulomyxa</taxon>
    </lineage>
</organism>
<accession>X6NTE0</accession>
<reference evidence="2 3" key="1">
    <citation type="journal article" date="2013" name="Curr. Biol.">
        <title>The Genome of the Foraminiferan Reticulomyxa filosa.</title>
        <authorList>
            <person name="Glockner G."/>
            <person name="Hulsmann N."/>
            <person name="Schleicher M."/>
            <person name="Noegel A.A."/>
            <person name="Eichinger L."/>
            <person name="Gallinger C."/>
            <person name="Pawlowski J."/>
            <person name="Sierra R."/>
            <person name="Euteneuer U."/>
            <person name="Pillet L."/>
            <person name="Moustafa A."/>
            <person name="Platzer M."/>
            <person name="Groth M."/>
            <person name="Szafranski K."/>
            <person name="Schliwa M."/>
        </authorList>
    </citation>
    <scope>NUCLEOTIDE SEQUENCE [LARGE SCALE GENOMIC DNA]</scope>
</reference>
<keyword evidence="1" id="KW-0472">Membrane</keyword>
<keyword evidence="1" id="KW-1133">Transmembrane helix</keyword>
<protein>
    <submittedName>
        <fullName evidence="2">Uncharacterized protein</fullName>
    </submittedName>
</protein>
<name>X6NTE0_RETFI</name>
<keyword evidence="1" id="KW-0812">Transmembrane</keyword>
<feature type="transmembrane region" description="Helical" evidence="1">
    <location>
        <begin position="327"/>
        <end position="346"/>
    </location>
</feature>
<keyword evidence="3" id="KW-1185">Reference proteome</keyword>
<evidence type="ECO:0000256" key="1">
    <source>
        <dbReference type="SAM" id="Phobius"/>
    </source>
</evidence>
<evidence type="ECO:0000313" key="3">
    <source>
        <dbReference type="Proteomes" id="UP000023152"/>
    </source>
</evidence>
<dbReference type="AlphaFoldDB" id="X6NTE0"/>